<evidence type="ECO:0000313" key="3">
    <source>
        <dbReference type="EMBL" id="QJH94501.1"/>
    </source>
</evidence>
<reference evidence="1" key="1">
    <citation type="submission" date="2020-03" db="EMBL/GenBank/DDBJ databases">
        <title>The deep terrestrial virosphere.</title>
        <authorList>
            <person name="Holmfeldt K."/>
            <person name="Nilsson E."/>
            <person name="Simone D."/>
            <person name="Lopez-Fernandez M."/>
            <person name="Wu X."/>
            <person name="de Brujin I."/>
            <person name="Lundin D."/>
            <person name="Andersson A."/>
            <person name="Bertilsson S."/>
            <person name="Dopson M."/>
        </authorList>
    </citation>
    <scope>NUCLEOTIDE SEQUENCE</scope>
    <source>
        <strain evidence="4">MM415A00110</strain>
        <strain evidence="2">MM415B00359</strain>
        <strain evidence="1">TM448A00090</strain>
        <strain evidence="3">TM448B00221</strain>
    </source>
</reference>
<sequence>MANYVEILAECLDNEEELRPYIRKALEKLKSYGPELKEITDGFLDYIIGRKVADIKYLESAGFSKDEAITIVTDEWYNITKNLRRQK</sequence>
<protein>
    <submittedName>
        <fullName evidence="1">Uncharacterized protein</fullName>
    </submittedName>
</protein>
<proteinExistence type="predicted"/>
<dbReference type="EMBL" id="MT144601">
    <property type="protein sequence ID" value="QJH94501.1"/>
    <property type="molecule type" value="Genomic_DNA"/>
</dbReference>
<dbReference type="AlphaFoldDB" id="A0A6H1ZA17"/>
<dbReference type="EMBL" id="MT143974">
    <property type="protein sequence ID" value="QJA44217.1"/>
    <property type="molecule type" value="Genomic_DNA"/>
</dbReference>
<evidence type="ECO:0000313" key="2">
    <source>
        <dbReference type="EMBL" id="QJA66236.1"/>
    </source>
</evidence>
<dbReference type="EMBL" id="MT141551">
    <property type="protein sequence ID" value="QJA66236.1"/>
    <property type="molecule type" value="Genomic_DNA"/>
</dbReference>
<accession>A0A6H1ZA17</accession>
<organism evidence="1">
    <name type="scientific">viral metagenome</name>
    <dbReference type="NCBI Taxonomy" id="1070528"/>
    <lineage>
        <taxon>unclassified sequences</taxon>
        <taxon>metagenomes</taxon>
        <taxon>organismal metagenomes</taxon>
    </lineage>
</organism>
<gene>
    <name evidence="4" type="ORF">MM415A00110_0028</name>
    <name evidence="2" type="ORF">MM415B00359_0047</name>
    <name evidence="1" type="ORF">TM448A00090_0049</name>
    <name evidence="3" type="ORF">TM448B00221_0055</name>
</gene>
<dbReference type="EMBL" id="MT145189">
    <property type="protein sequence ID" value="QJI04707.1"/>
    <property type="molecule type" value="Genomic_DNA"/>
</dbReference>
<name>A0A6H1ZA17_9ZZZZ</name>
<evidence type="ECO:0000313" key="1">
    <source>
        <dbReference type="EMBL" id="QJA44217.1"/>
    </source>
</evidence>
<evidence type="ECO:0000313" key="4">
    <source>
        <dbReference type="EMBL" id="QJI04707.1"/>
    </source>
</evidence>